<dbReference type="AlphaFoldDB" id="A0A2J6SE72"/>
<dbReference type="GO" id="GO:0016020">
    <property type="term" value="C:membrane"/>
    <property type="evidence" value="ECO:0007669"/>
    <property type="project" value="UniProtKB-SubCell"/>
</dbReference>
<organism evidence="6 7">
    <name type="scientific">Hyaloscypha variabilis (strain UAMH 11265 / GT02V1 / F)</name>
    <name type="common">Meliniomyces variabilis</name>
    <dbReference type="NCBI Taxonomy" id="1149755"/>
    <lineage>
        <taxon>Eukaryota</taxon>
        <taxon>Fungi</taxon>
        <taxon>Dikarya</taxon>
        <taxon>Ascomycota</taxon>
        <taxon>Pezizomycotina</taxon>
        <taxon>Leotiomycetes</taxon>
        <taxon>Helotiales</taxon>
        <taxon>Hyaloscyphaceae</taxon>
        <taxon>Hyaloscypha</taxon>
        <taxon>Hyaloscypha variabilis</taxon>
    </lineage>
</organism>
<keyword evidence="4 5" id="KW-0472">Membrane</keyword>
<dbReference type="Gene3D" id="1.20.58.340">
    <property type="entry name" value="Magnesium transport protein CorA, transmembrane region"/>
    <property type="match status" value="1"/>
</dbReference>
<evidence type="ECO:0000256" key="2">
    <source>
        <dbReference type="ARBA" id="ARBA00022692"/>
    </source>
</evidence>
<evidence type="ECO:0000256" key="1">
    <source>
        <dbReference type="ARBA" id="ARBA00004141"/>
    </source>
</evidence>
<keyword evidence="2 5" id="KW-0812">Transmembrane</keyword>
<gene>
    <name evidence="6" type="ORF">L207DRAFT_627683</name>
</gene>
<name>A0A2J6SE72_HYAVF</name>
<protein>
    <recommendedName>
        <fullName evidence="8">Cora-domain-containing protein</fullName>
    </recommendedName>
</protein>
<keyword evidence="7" id="KW-1185">Reference proteome</keyword>
<evidence type="ECO:0000313" key="6">
    <source>
        <dbReference type="EMBL" id="PMD49062.1"/>
    </source>
</evidence>
<dbReference type="EMBL" id="KZ613937">
    <property type="protein sequence ID" value="PMD49062.1"/>
    <property type="molecule type" value="Genomic_DNA"/>
</dbReference>
<evidence type="ECO:0000256" key="5">
    <source>
        <dbReference type="SAM" id="Phobius"/>
    </source>
</evidence>
<dbReference type="OrthoDB" id="5428055at2759"/>
<accession>A0A2J6SE72</accession>
<dbReference type="InterPro" id="IPR045863">
    <property type="entry name" value="CorA_TM1_TM2"/>
</dbReference>
<dbReference type="Proteomes" id="UP000235786">
    <property type="component" value="Unassembled WGS sequence"/>
</dbReference>
<sequence length="613" mass="70958">MGQQLSRYSRDDGDPWFRPNLRARLYDEVGDAYSDDTYTRAARDWVLEPDAKKERPYLAFVKQISNRWLHLRLLADFMQIGTHPTRWKKFHPSAQNWEEKRNARLEKMKIRRLDYGDKANPTSIADFNSETQADAAGRLAQDLTTINDKVQFRLYVVEDLSSDVIEVLGSGLEIEPSFFRAHIVDYVWYNVRDRWRDPPNLDIMSQQQSWIQLRYVTARYFESREDFDMAAQEAENFNILRRPDDDISNNSWWDSRDAIVGLTRSRATFWLKPEHKAGTPAIGVLLLDPTVEKGNPLWCGHRNWSPTPSPNSPVDTWGDLNILEQRKFFDDFLYWVQKPETFGCAAVSIIYHRPIQVLLHLVCSEWRTMLDYIKTRLSQIDLEIWKPDKFAANTDADNVLDKLLMWRRLIPIYREMVLETLDLFFRLPCHTETFSCTKETPQGDLTSIMQHCQKGSPQQALAASINATSSLSNRLHHPSSTHGNTQAQLGSVSAYKHDFLLILRSIEECKERIELLIPVVTAAIQIEDSRRAVDNDRISHNVGRLTWLATFFIPFSLIASAFNMQPHVTDISGTTVRYYFASAVSLAVSTVLIAWFLSSLWLQRVCSFGRQLL</sequence>
<evidence type="ECO:0000256" key="3">
    <source>
        <dbReference type="ARBA" id="ARBA00022989"/>
    </source>
</evidence>
<evidence type="ECO:0008006" key="8">
    <source>
        <dbReference type="Google" id="ProtNLM"/>
    </source>
</evidence>
<keyword evidence="3 5" id="KW-1133">Transmembrane helix</keyword>
<dbReference type="STRING" id="1149755.A0A2J6SE72"/>
<dbReference type="SUPFAM" id="SSF144083">
    <property type="entry name" value="Magnesium transport protein CorA, transmembrane region"/>
    <property type="match status" value="1"/>
</dbReference>
<reference evidence="6 7" key="1">
    <citation type="submission" date="2016-04" db="EMBL/GenBank/DDBJ databases">
        <title>A degradative enzymes factory behind the ericoid mycorrhizal symbiosis.</title>
        <authorList>
            <consortium name="DOE Joint Genome Institute"/>
            <person name="Martino E."/>
            <person name="Morin E."/>
            <person name="Grelet G."/>
            <person name="Kuo A."/>
            <person name="Kohler A."/>
            <person name="Daghino S."/>
            <person name="Barry K."/>
            <person name="Choi C."/>
            <person name="Cichocki N."/>
            <person name="Clum A."/>
            <person name="Copeland A."/>
            <person name="Hainaut M."/>
            <person name="Haridas S."/>
            <person name="Labutti K."/>
            <person name="Lindquist E."/>
            <person name="Lipzen A."/>
            <person name="Khouja H.-R."/>
            <person name="Murat C."/>
            <person name="Ohm R."/>
            <person name="Olson A."/>
            <person name="Spatafora J."/>
            <person name="Veneault-Fourrey C."/>
            <person name="Henrissat B."/>
            <person name="Grigoriev I."/>
            <person name="Martin F."/>
            <person name="Perotto S."/>
        </authorList>
    </citation>
    <scope>NUCLEOTIDE SEQUENCE [LARGE SCALE GENOMIC DNA]</scope>
    <source>
        <strain evidence="6 7">F</strain>
    </source>
</reference>
<evidence type="ECO:0000313" key="7">
    <source>
        <dbReference type="Proteomes" id="UP000235786"/>
    </source>
</evidence>
<comment type="subcellular location">
    <subcellularLocation>
        <location evidence="1">Membrane</location>
        <topology evidence="1">Multi-pass membrane protein</topology>
    </subcellularLocation>
</comment>
<evidence type="ECO:0000256" key="4">
    <source>
        <dbReference type="ARBA" id="ARBA00023136"/>
    </source>
</evidence>
<feature type="transmembrane region" description="Helical" evidence="5">
    <location>
        <begin position="545"/>
        <end position="564"/>
    </location>
</feature>
<feature type="transmembrane region" description="Helical" evidence="5">
    <location>
        <begin position="576"/>
        <end position="602"/>
    </location>
</feature>
<proteinExistence type="predicted"/>